<evidence type="ECO:0000313" key="2">
    <source>
        <dbReference type="EMBL" id="TCL43174.1"/>
    </source>
</evidence>
<dbReference type="RefSeq" id="WP_132084558.1">
    <property type="nucleotide sequence ID" value="NZ_SLUK01000006.1"/>
</dbReference>
<gene>
    <name evidence="2" type="ORF">EDD78_10633</name>
</gene>
<keyword evidence="3" id="KW-1185">Reference proteome</keyword>
<protein>
    <recommendedName>
        <fullName evidence="4">Right-handed parallel beta-helix repeat-containing protein</fullName>
    </recommendedName>
</protein>
<proteinExistence type="predicted"/>
<accession>A0A9X8Y883</accession>
<dbReference type="OrthoDB" id="3648721at2"/>
<sequence>MKRKALCAALALCVLFGLPASAAAGEVSVAVQDGYTSDWGIKVPFTRSGRTDSYTFALYSGGAATGTPEVTAAVTVNTGGPVTVSLPLRYDVTGPGEWTLKVTSSVDPVRTGLDGAALLTRTFTVAEAPTCGCAAGTPGAYYVGSGTAASPYRIGSQEQLSHMSKHLAAAFKLESDLALAGSWTPVGSQSVPFTGVLDGNRHTVSGLNARDGGLFYTVSGSGAAVRNLTLHAPKVETTYVDAEVIPDGARLVLSGAVAAVVQAGAQIVDCSVENADLYSHTTERACAISGGISGWADNARFVRCRASGSLQVESLTAEYSGGIVGENVESTYIECRSSVAITSSTIDEVSVGGIVGVLSGFHSPLVMQNCRWTDPTHAVGQPDRLGGPYTLNTGECYGNEQVASID</sequence>
<feature type="chain" id="PRO_5040915135" description="Right-handed parallel beta-helix repeat-containing protein" evidence="1">
    <location>
        <begin position="23"/>
        <end position="406"/>
    </location>
</feature>
<organism evidence="2 3">
    <name type="scientific">Harryflintia acetispora</name>
    <dbReference type="NCBI Taxonomy" id="1849041"/>
    <lineage>
        <taxon>Bacteria</taxon>
        <taxon>Bacillati</taxon>
        <taxon>Bacillota</taxon>
        <taxon>Clostridia</taxon>
        <taxon>Eubacteriales</taxon>
        <taxon>Oscillospiraceae</taxon>
        <taxon>Harryflintia</taxon>
    </lineage>
</organism>
<dbReference type="AlphaFoldDB" id="A0A9X8Y883"/>
<dbReference type="EMBL" id="SLUK01000006">
    <property type="protein sequence ID" value="TCL43174.1"/>
    <property type="molecule type" value="Genomic_DNA"/>
</dbReference>
<name>A0A9X8Y883_9FIRM</name>
<evidence type="ECO:0000313" key="3">
    <source>
        <dbReference type="Proteomes" id="UP000294682"/>
    </source>
</evidence>
<evidence type="ECO:0008006" key="4">
    <source>
        <dbReference type="Google" id="ProtNLM"/>
    </source>
</evidence>
<comment type="caution">
    <text evidence="2">The sequence shown here is derived from an EMBL/GenBank/DDBJ whole genome shotgun (WGS) entry which is preliminary data.</text>
</comment>
<keyword evidence="1" id="KW-0732">Signal</keyword>
<dbReference type="Proteomes" id="UP000294682">
    <property type="component" value="Unassembled WGS sequence"/>
</dbReference>
<reference evidence="2 3" key="1">
    <citation type="submission" date="2019-03" db="EMBL/GenBank/DDBJ databases">
        <title>Genomic Encyclopedia of Type Strains, Phase IV (KMG-IV): sequencing the most valuable type-strain genomes for metagenomic binning, comparative biology and taxonomic classification.</title>
        <authorList>
            <person name="Goeker M."/>
        </authorList>
    </citation>
    <scope>NUCLEOTIDE SEQUENCE [LARGE SCALE GENOMIC DNA]</scope>
    <source>
        <strain evidence="2 3">DSM 100433</strain>
    </source>
</reference>
<dbReference type="Gene3D" id="2.160.20.110">
    <property type="match status" value="1"/>
</dbReference>
<feature type="signal peptide" evidence="1">
    <location>
        <begin position="1"/>
        <end position="22"/>
    </location>
</feature>
<evidence type="ECO:0000256" key="1">
    <source>
        <dbReference type="SAM" id="SignalP"/>
    </source>
</evidence>